<gene>
    <name evidence="2" type="ORF">PAL_GLEAN10005781</name>
</gene>
<feature type="region of interest" description="Disordered" evidence="1">
    <location>
        <begin position="168"/>
        <end position="187"/>
    </location>
</feature>
<reference evidence="3" key="1">
    <citation type="journal article" date="2013" name="Science">
        <title>Comparative analysis of bat genomes provides insight into the evolution of flight and immunity.</title>
        <authorList>
            <person name="Zhang G."/>
            <person name="Cowled C."/>
            <person name="Shi Z."/>
            <person name="Huang Z."/>
            <person name="Bishop-Lilly K.A."/>
            <person name="Fang X."/>
            <person name="Wynne J.W."/>
            <person name="Xiong Z."/>
            <person name="Baker M.L."/>
            <person name="Zhao W."/>
            <person name="Tachedjian M."/>
            <person name="Zhu Y."/>
            <person name="Zhou P."/>
            <person name="Jiang X."/>
            <person name="Ng J."/>
            <person name="Yang L."/>
            <person name="Wu L."/>
            <person name="Xiao J."/>
            <person name="Feng Y."/>
            <person name="Chen Y."/>
            <person name="Sun X."/>
            <person name="Zhang Y."/>
            <person name="Marsh G.A."/>
            <person name="Crameri G."/>
            <person name="Broder C.C."/>
            <person name="Frey K.G."/>
            <person name="Wang L.F."/>
            <person name="Wang J."/>
        </authorList>
    </citation>
    <scope>NUCLEOTIDE SEQUENCE [LARGE SCALE GENOMIC DNA]</scope>
</reference>
<evidence type="ECO:0000313" key="2">
    <source>
        <dbReference type="EMBL" id="ELK17692.1"/>
    </source>
</evidence>
<feature type="compositionally biased region" description="Basic residues" evidence="1">
    <location>
        <begin position="175"/>
        <end position="187"/>
    </location>
</feature>
<name>L5L227_PTEAL</name>
<organism evidence="2 3">
    <name type="scientific">Pteropus alecto</name>
    <name type="common">Black flying fox</name>
    <dbReference type="NCBI Taxonomy" id="9402"/>
    <lineage>
        <taxon>Eukaryota</taxon>
        <taxon>Metazoa</taxon>
        <taxon>Chordata</taxon>
        <taxon>Craniata</taxon>
        <taxon>Vertebrata</taxon>
        <taxon>Euteleostomi</taxon>
        <taxon>Mammalia</taxon>
        <taxon>Eutheria</taxon>
        <taxon>Laurasiatheria</taxon>
        <taxon>Chiroptera</taxon>
        <taxon>Yinpterochiroptera</taxon>
        <taxon>Pteropodoidea</taxon>
        <taxon>Pteropodidae</taxon>
        <taxon>Pteropodinae</taxon>
        <taxon>Pteropus</taxon>
    </lineage>
</organism>
<feature type="region of interest" description="Disordered" evidence="1">
    <location>
        <begin position="1"/>
        <end position="147"/>
    </location>
</feature>
<dbReference type="Proteomes" id="UP000010552">
    <property type="component" value="Unassembled WGS sequence"/>
</dbReference>
<accession>L5L227</accession>
<proteinExistence type="predicted"/>
<sequence>MARARPHVLGSMDSGHMHTLTPEASGCGEVGKDCAGEGPPRTEGPRRAATSARPGHREGAGRVKGGGGARRRSSDFYFKSSNSEHSKNGVTVPGALLLDTPSRRAPARPSHDPLGLSDPLRTALARPVGGVSPVTSHPVPRLRPPGPYIRVGRAFALAQVDRGSRARWAAAGTRGRGHPRTRVRAGS</sequence>
<dbReference type="AlphaFoldDB" id="L5L227"/>
<keyword evidence="3" id="KW-1185">Reference proteome</keyword>
<dbReference type="EMBL" id="KB030401">
    <property type="protein sequence ID" value="ELK17692.1"/>
    <property type="molecule type" value="Genomic_DNA"/>
</dbReference>
<evidence type="ECO:0000313" key="3">
    <source>
        <dbReference type="Proteomes" id="UP000010552"/>
    </source>
</evidence>
<evidence type="ECO:0000256" key="1">
    <source>
        <dbReference type="SAM" id="MobiDB-lite"/>
    </source>
</evidence>
<protein>
    <submittedName>
        <fullName evidence="2">Uncharacterized protein</fullName>
    </submittedName>
</protein>
<dbReference type="InParanoid" id="L5L227"/>